<organism evidence="1 2">
    <name type="scientific">Nephila pilipes</name>
    <name type="common">Giant wood spider</name>
    <name type="synonym">Nephila maculata</name>
    <dbReference type="NCBI Taxonomy" id="299642"/>
    <lineage>
        <taxon>Eukaryota</taxon>
        <taxon>Metazoa</taxon>
        <taxon>Ecdysozoa</taxon>
        <taxon>Arthropoda</taxon>
        <taxon>Chelicerata</taxon>
        <taxon>Arachnida</taxon>
        <taxon>Araneae</taxon>
        <taxon>Araneomorphae</taxon>
        <taxon>Entelegynae</taxon>
        <taxon>Araneoidea</taxon>
        <taxon>Nephilidae</taxon>
        <taxon>Nephila</taxon>
    </lineage>
</organism>
<dbReference type="Proteomes" id="UP000887013">
    <property type="component" value="Unassembled WGS sequence"/>
</dbReference>
<name>A0A8X6QMV8_NEPPI</name>
<gene>
    <name evidence="1" type="ORF">NPIL_14771</name>
</gene>
<reference evidence="1" key="1">
    <citation type="submission" date="2020-08" db="EMBL/GenBank/DDBJ databases">
        <title>Multicomponent nature underlies the extraordinary mechanical properties of spider dragline silk.</title>
        <authorList>
            <person name="Kono N."/>
            <person name="Nakamura H."/>
            <person name="Mori M."/>
            <person name="Yoshida Y."/>
            <person name="Ohtoshi R."/>
            <person name="Malay A.D."/>
            <person name="Moran D.A.P."/>
            <person name="Tomita M."/>
            <person name="Numata K."/>
            <person name="Arakawa K."/>
        </authorList>
    </citation>
    <scope>NUCLEOTIDE SEQUENCE</scope>
</reference>
<dbReference type="EMBL" id="BMAW01127631">
    <property type="protein sequence ID" value="GFU21972.1"/>
    <property type="molecule type" value="Genomic_DNA"/>
</dbReference>
<evidence type="ECO:0000313" key="2">
    <source>
        <dbReference type="Proteomes" id="UP000887013"/>
    </source>
</evidence>
<evidence type="ECO:0000313" key="1">
    <source>
        <dbReference type="EMBL" id="GFU21972.1"/>
    </source>
</evidence>
<protein>
    <submittedName>
        <fullName evidence="1">Uncharacterized protein</fullName>
    </submittedName>
</protein>
<accession>A0A8X6QMV8</accession>
<keyword evidence="2" id="KW-1185">Reference proteome</keyword>
<dbReference type="OrthoDB" id="6412952at2759"/>
<proteinExistence type="predicted"/>
<comment type="caution">
    <text evidence="1">The sequence shown here is derived from an EMBL/GenBank/DDBJ whole genome shotgun (WGS) entry which is preliminary data.</text>
</comment>
<feature type="non-terminal residue" evidence="1">
    <location>
        <position position="47"/>
    </location>
</feature>
<sequence>MDLAVERSYPTPYANASILPLLLLSLGMQQNAPKQADVIREEYDYII</sequence>
<dbReference type="AlphaFoldDB" id="A0A8X6QMV8"/>